<keyword evidence="6" id="KW-0690">Ribosome biogenesis</keyword>
<organism evidence="11 12">
    <name type="scientific">Algimonas porphyrae</name>
    <dbReference type="NCBI Taxonomy" id="1128113"/>
    <lineage>
        <taxon>Bacteria</taxon>
        <taxon>Pseudomonadati</taxon>
        <taxon>Pseudomonadota</taxon>
        <taxon>Alphaproteobacteria</taxon>
        <taxon>Maricaulales</taxon>
        <taxon>Robiginitomaculaceae</taxon>
        <taxon>Algimonas</taxon>
    </lineage>
</organism>
<evidence type="ECO:0000256" key="2">
    <source>
        <dbReference type="ARBA" id="ARBA00020484"/>
    </source>
</evidence>
<dbReference type="InterPro" id="IPR015946">
    <property type="entry name" value="KH_dom-like_a/b"/>
</dbReference>
<feature type="region of interest" description="G3" evidence="7">
    <location>
        <begin position="68"/>
        <end position="71"/>
    </location>
</feature>
<sequence>MSASSTTRSGFAAIVGAPNAGKSTLTNRLVGEKVSIVTHKVQTTRFQIRAIALLDTSEGNRAQVVLVDTPGIFAPRKQDRLAKSMVHAAWSGADDANAVVHVVDAGAWYRHNRNEGSAQDRLASEDTERVMAGLSQRERKGVLVLNKIDTIPTEETLPIIAHFDQAGGYERIFVVSATKGDGIDDLATYLADAMPEGPLLYPEDQAADIPMRLMAAEITREKLFLRLHDELPYASMVETEKWTDRKDGSVRIDQIIYVRRGTQKGIVLGKGGTTVKDIGAAARKEMEDWLGRRVHLFIFVKVRENWMDDRARYTEAGLEFDV</sequence>
<keyword evidence="3 6" id="KW-0547">Nucleotide-binding</keyword>
<evidence type="ECO:0000259" key="10">
    <source>
        <dbReference type="PROSITE" id="PS51713"/>
    </source>
</evidence>
<dbReference type="InterPro" id="IPR027417">
    <property type="entry name" value="P-loop_NTPase"/>
</dbReference>
<evidence type="ECO:0000256" key="8">
    <source>
        <dbReference type="RuleBase" id="RU003761"/>
    </source>
</evidence>
<dbReference type="NCBIfam" id="NF000908">
    <property type="entry name" value="PRK00089.1"/>
    <property type="match status" value="1"/>
</dbReference>
<dbReference type="Pfam" id="PF01926">
    <property type="entry name" value="MMR_HSR1"/>
    <property type="match status" value="1"/>
</dbReference>
<feature type="region of interest" description="G2" evidence="7">
    <location>
        <begin position="42"/>
        <end position="46"/>
    </location>
</feature>
<dbReference type="PROSITE" id="PS50823">
    <property type="entry name" value="KH_TYPE_2"/>
    <property type="match status" value="1"/>
</dbReference>
<comment type="function">
    <text evidence="6">An essential GTPase that binds both GDP and GTP, with rapid nucleotide exchange. Plays a role in 16S rRNA processing and 30S ribosomal subunit biogenesis and possibly also in cell cycle regulation and energy metabolism.</text>
</comment>
<dbReference type="InterPro" id="IPR004044">
    <property type="entry name" value="KH_dom_type_2"/>
</dbReference>
<dbReference type="InterPro" id="IPR005662">
    <property type="entry name" value="GTPase_Era-like"/>
</dbReference>
<feature type="region of interest" description="G4" evidence="7">
    <location>
        <begin position="146"/>
        <end position="149"/>
    </location>
</feature>
<dbReference type="PANTHER" id="PTHR42698">
    <property type="entry name" value="GTPASE ERA"/>
    <property type="match status" value="1"/>
</dbReference>
<dbReference type="InterPro" id="IPR009019">
    <property type="entry name" value="KH_sf_prok-type"/>
</dbReference>
<feature type="binding site" evidence="6">
    <location>
        <begin position="146"/>
        <end position="149"/>
    </location>
    <ligand>
        <name>GTP</name>
        <dbReference type="ChEBI" id="CHEBI:37565"/>
    </ligand>
</feature>
<dbReference type="Gene3D" id="3.40.50.300">
    <property type="entry name" value="P-loop containing nucleotide triphosphate hydrolases"/>
    <property type="match status" value="1"/>
</dbReference>
<dbReference type="InterPro" id="IPR030388">
    <property type="entry name" value="G_ERA_dom"/>
</dbReference>
<dbReference type="EMBL" id="BSNJ01000002">
    <property type="protein sequence ID" value="GLQ20053.1"/>
    <property type="molecule type" value="Genomic_DNA"/>
</dbReference>
<dbReference type="PANTHER" id="PTHR42698:SF1">
    <property type="entry name" value="GTPASE ERA, MITOCHONDRIAL"/>
    <property type="match status" value="1"/>
</dbReference>
<accession>A0ABQ5UY21</accession>
<feature type="binding site" evidence="6">
    <location>
        <begin position="16"/>
        <end position="23"/>
    </location>
    <ligand>
        <name>GTP</name>
        <dbReference type="ChEBI" id="CHEBI:37565"/>
    </ligand>
</feature>
<comment type="subcellular location">
    <subcellularLocation>
        <location evidence="6">Cytoplasm</location>
    </subcellularLocation>
    <subcellularLocation>
        <location evidence="6">Cell membrane</location>
        <topology evidence="6">Peripheral membrane protein</topology>
    </subcellularLocation>
</comment>
<gene>
    <name evidence="6 11" type="primary">era</name>
    <name evidence="11" type="ORF">GCM10007854_10080</name>
</gene>
<dbReference type="CDD" id="cd22534">
    <property type="entry name" value="KH-II_Era"/>
    <property type="match status" value="1"/>
</dbReference>
<dbReference type="PRINTS" id="PR00326">
    <property type="entry name" value="GTP1OBG"/>
</dbReference>
<dbReference type="RefSeq" id="WP_284370266.1">
    <property type="nucleotide sequence ID" value="NZ_BSNJ01000002.1"/>
</dbReference>
<dbReference type="Gene3D" id="3.30.300.20">
    <property type="match status" value="1"/>
</dbReference>
<reference evidence="11" key="1">
    <citation type="journal article" date="2014" name="Int. J. Syst. Evol. Microbiol.">
        <title>Complete genome of a new Firmicutes species belonging to the dominant human colonic microbiota ('Ruminococcus bicirculans') reveals two chromosomes and a selective capacity to utilize plant glucans.</title>
        <authorList>
            <consortium name="NISC Comparative Sequencing Program"/>
            <person name="Wegmann U."/>
            <person name="Louis P."/>
            <person name="Goesmann A."/>
            <person name="Henrissat B."/>
            <person name="Duncan S.H."/>
            <person name="Flint H.J."/>
        </authorList>
    </citation>
    <scope>NUCLEOTIDE SEQUENCE</scope>
    <source>
        <strain evidence="11">NBRC 108216</strain>
    </source>
</reference>
<evidence type="ECO:0000313" key="12">
    <source>
        <dbReference type="Proteomes" id="UP001161390"/>
    </source>
</evidence>
<comment type="subunit">
    <text evidence="6">Monomer.</text>
</comment>
<feature type="region of interest" description="G5" evidence="7">
    <location>
        <begin position="175"/>
        <end position="177"/>
    </location>
</feature>
<proteinExistence type="inferred from homology"/>
<evidence type="ECO:0000256" key="4">
    <source>
        <dbReference type="ARBA" id="ARBA00022884"/>
    </source>
</evidence>
<evidence type="ECO:0000259" key="9">
    <source>
        <dbReference type="PROSITE" id="PS50823"/>
    </source>
</evidence>
<keyword evidence="4 6" id="KW-0694">RNA-binding</keyword>
<evidence type="ECO:0000256" key="7">
    <source>
        <dbReference type="PROSITE-ProRule" id="PRU01050"/>
    </source>
</evidence>
<dbReference type="PROSITE" id="PS51713">
    <property type="entry name" value="G_ERA"/>
    <property type="match status" value="1"/>
</dbReference>
<dbReference type="NCBIfam" id="TIGR00231">
    <property type="entry name" value="small_GTP"/>
    <property type="match status" value="1"/>
</dbReference>
<dbReference type="SUPFAM" id="SSF54814">
    <property type="entry name" value="Prokaryotic type KH domain (KH-domain type II)"/>
    <property type="match status" value="1"/>
</dbReference>
<feature type="domain" description="Era-type G" evidence="10">
    <location>
        <begin position="8"/>
        <end position="196"/>
    </location>
</feature>
<evidence type="ECO:0000256" key="1">
    <source>
        <dbReference type="ARBA" id="ARBA00007921"/>
    </source>
</evidence>
<dbReference type="InterPro" id="IPR005225">
    <property type="entry name" value="Small_GTP-bd"/>
</dbReference>
<keyword evidence="12" id="KW-1185">Reference proteome</keyword>
<feature type="domain" description="KH type-2" evidence="9">
    <location>
        <begin position="227"/>
        <end position="304"/>
    </location>
</feature>
<keyword evidence="6" id="KW-1003">Cell membrane</keyword>
<dbReference type="HAMAP" id="MF_00367">
    <property type="entry name" value="GTPase_Era"/>
    <property type="match status" value="1"/>
</dbReference>
<dbReference type="NCBIfam" id="TIGR00436">
    <property type="entry name" value="era"/>
    <property type="match status" value="1"/>
</dbReference>
<dbReference type="CDD" id="cd04163">
    <property type="entry name" value="Era"/>
    <property type="match status" value="1"/>
</dbReference>
<evidence type="ECO:0000256" key="5">
    <source>
        <dbReference type="ARBA" id="ARBA00023134"/>
    </source>
</evidence>
<evidence type="ECO:0000256" key="3">
    <source>
        <dbReference type="ARBA" id="ARBA00022741"/>
    </source>
</evidence>
<keyword evidence="6" id="KW-0963">Cytoplasm</keyword>
<comment type="caution">
    <text evidence="11">The sequence shown here is derived from an EMBL/GenBank/DDBJ whole genome shotgun (WGS) entry which is preliminary data.</text>
</comment>
<keyword evidence="6" id="KW-0699">rRNA-binding</keyword>
<evidence type="ECO:0000256" key="6">
    <source>
        <dbReference type="HAMAP-Rule" id="MF_00367"/>
    </source>
</evidence>
<dbReference type="Proteomes" id="UP001161390">
    <property type="component" value="Unassembled WGS sequence"/>
</dbReference>
<feature type="binding site" evidence="6">
    <location>
        <begin position="68"/>
        <end position="72"/>
    </location>
    <ligand>
        <name>GTP</name>
        <dbReference type="ChEBI" id="CHEBI:37565"/>
    </ligand>
</feature>
<reference evidence="11" key="2">
    <citation type="submission" date="2023-01" db="EMBL/GenBank/DDBJ databases">
        <title>Draft genome sequence of Algimonas porphyrae strain NBRC 108216.</title>
        <authorList>
            <person name="Sun Q."/>
            <person name="Mori K."/>
        </authorList>
    </citation>
    <scope>NUCLEOTIDE SEQUENCE</scope>
    <source>
        <strain evidence="11">NBRC 108216</strain>
    </source>
</reference>
<comment type="similarity">
    <text evidence="1 6 7 8">Belongs to the TRAFAC class TrmE-Era-EngA-EngB-Septin-like GTPase superfamily. Era GTPase family.</text>
</comment>
<dbReference type="SUPFAM" id="SSF52540">
    <property type="entry name" value="P-loop containing nucleoside triphosphate hydrolases"/>
    <property type="match status" value="1"/>
</dbReference>
<evidence type="ECO:0000313" key="11">
    <source>
        <dbReference type="EMBL" id="GLQ20053.1"/>
    </source>
</evidence>
<protein>
    <recommendedName>
        <fullName evidence="2 6">GTPase Era</fullName>
    </recommendedName>
</protein>
<keyword evidence="6" id="KW-0472">Membrane</keyword>
<keyword evidence="5 6" id="KW-0342">GTP-binding</keyword>
<dbReference type="Pfam" id="PF07650">
    <property type="entry name" value="KH_2"/>
    <property type="match status" value="1"/>
</dbReference>
<name>A0ABQ5UY21_9PROT</name>
<feature type="region of interest" description="G1" evidence="7">
    <location>
        <begin position="16"/>
        <end position="23"/>
    </location>
</feature>
<dbReference type="InterPro" id="IPR006073">
    <property type="entry name" value="GTP-bd"/>
</dbReference>